<evidence type="ECO:0000256" key="1">
    <source>
        <dbReference type="SAM" id="MobiDB-lite"/>
    </source>
</evidence>
<feature type="compositionally biased region" description="Pro residues" evidence="1">
    <location>
        <begin position="145"/>
        <end position="154"/>
    </location>
</feature>
<dbReference type="AlphaFoldDB" id="A0A409V8C7"/>
<comment type="caution">
    <text evidence="2">The sequence shown here is derived from an EMBL/GenBank/DDBJ whole genome shotgun (WGS) entry which is preliminary data.</text>
</comment>
<evidence type="ECO:0000313" key="3">
    <source>
        <dbReference type="Proteomes" id="UP000284842"/>
    </source>
</evidence>
<protein>
    <submittedName>
        <fullName evidence="2">Uncharacterized protein</fullName>
    </submittedName>
</protein>
<sequence length="281" mass="32150">METLPPSVYPRISAHFQPITPSFQASPFLNIQLPAVNYPPPNQWLSTNLVSPQGPRDPYELSKAELTQRVSKWLSGIEFATLQNPGPRTRKSRTYKPYYRPVVSSRASSDSSSRRLSSDPKQNTLSALHGDQRKVRGCHDRDPQPLIPPLPTSTPVPPAEVLFGNCDPPLFSIRDLDDLPDMLENPLITTSANEVKEEFHRLNMLSIHLLEAKERVDTQWLYSQTSEAMRESIEISTSIQRVKNSINYIVFYSQQRAIPVDFQELSYRYRRDMLKRCPVDN</sequence>
<accession>A0A409V8C7</accession>
<keyword evidence="3" id="KW-1185">Reference proteome</keyword>
<name>A0A409V8C7_9AGAR</name>
<dbReference type="Proteomes" id="UP000284842">
    <property type="component" value="Unassembled WGS sequence"/>
</dbReference>
<gene>
    <name evidence="2" type="ORF">CVT24_000465</name>
</gene>
<dbReference type="InParanoid" id="A0A409V8C7"/>
<feature type="region of interest" description="Disordered" evidence="1">
    <location>
        <begin position="82"/>
        <end position="154"/>
    </location>
</feature>
<proteinExistence type="predicted"/>
<dbReference type="OrthoDB" id="3031034at2759"/>
<evidence type="ECO:0000313" key="2">
    <source>
        <dbReference type="EMBL" id="PPQ62771.1"/>
    </source>
</evidence>
<organism evidence="2 3">
    <name type="scientific">Panaeolus cyanescens</name>
    <dbReference type="NCBI Taxonomy" id="181874"/>
    <lineage>
        <taxon>Eukaryota</taxon>
        <taxon>Fungi</taxon>
        <taxon>Dikarya</taxon>
        <taxon>Basidiomycota</taxon>
        <taxon>Agaricomycotina</taxon>
        <taxon>Agaricomycetes</taxon>
        <taxon>Agaricomycetidae</taxon>
        <taxon>Agaricales</taxon>
        <taxon>Agaricineae</taxon>
        <taxon>Galeropsidaceae</taxon>
        <taxon>Panaeolus</taxon>
    </lineage>
</organism>
<reference evidence="2 3" key="1">
    <citation type="journal article" date="2018" name="Evol. Lett.">
        <title>Horizontal gene cluster transfer increased hallucinogenic mushroom diversity.</title>
        <authorList>
            <person name="Reynolds H.T."/>
            <person name="Vijayakumar V."/>
            <person name="Gluck-Thaler E."/>
            <person name="Korotkin H.B."/>
            <person name="Matheny P.B."/>
            <person name="Slot J.C."/>
        </authorList>
    </citation>
    <scope>NUCLEOTIDE SEQUENCE [LARGE SCALE GENOMIC DNA]</scope>
    <source>
        <strain evidence="2 3">2629</strain>
    </source>
</reference>
<feature type="compositionally biased region" description="Basic and acidic residues" evidence="1">
    <location>
        <begin position="130"/>
        <end position="143"/>
    </location>
</feature>
<dbReference type="EMBL" id="NHTK01006137">
    <property type="protein sequence ID" value="PPQ62771.1"/>
    <property type="molecule type" value="Genomic_DNA"/>
</dbReference>
<dbReference type="STRING" id="181874.A0A409V8C7"/>